<dbReference type="Proteomes" id="UP000673975">
    <property type="component" value="Unassembled WGS sequence"/>
</dbReference>
<comment type="caution">
    <text evidence="2">The sequence shown here is derived from an EMBL/GenBank/DDBJ whole genome shotgun (WGS) entry which is preliminary data.</text>
</comment>
<evidence type="ECO:0008006" key="4">
    <source>
        <dbReference type="Google" id="ProtNLM"/>
    </source>
</evidence>
<proteinExistence type="predicted"/>
<dbReference type="AlphaFoldDB" id="A0A8J7S845"/>
<dbReference type="EMBL" id="JAFIDN010000013">
    <property type="protein sequence ID" value="MBP3193693.1"/>
    <property type="molecule type" value="Genomic_DNA"/>
</dbReference>
<keyword evidence="3" id="KW-1185">Reference proteome</keyword>
<accession>A0A8J7S845</accession>
<reference evidence="2" key="1">
    <citation type="submission" date="2021-02" db="EMBL/GenBank/DDBJ databases">
        <title>Natronogracilivirga saccharolytica gen. nov. sp. nov. a new anaerobic, haloalkiliphilic carbohydrate-fermenting bacterium from soda lake and proposing of Cyclonatronumiaceae fam. nov. in the phylum Balneolaeota.</title>
        <authorList>
            <person name="Zhilina T.N."/>
            <person name="Sorokin D.Y."/>
            <person name="Zavarzina D.G."/>
            <person name="Toshchakov S.V."/>
            <person name="Kublanov I.V."/>
        </authorList>
    </citation>
    <scope>NUCLEOTIDE SEQUENCE</scope>
    <source>
        <strain evidence="2">Z-1702</strain>
    </source>
</reference>
<feature type="chain" id="PRO_5035296688" description="Bacterial surface antigen (D15) domain-containing protein" evidence="1">
    <location>
        <begin position="30"/>
        <end position="445"/>
    </location>
</feature>
<protein>
    <recommendedName>
        <fullName evidence="4">Bacterial surface antigen (D15) domain-containing protein</fullName>
    </recommendedName>
</protein>
<keyword evidence="1" id="KW-0732">Signal</keyword>
<evidence type="ECO:0000256" key="1">
    <source>
        <dbReference type="SAM" id="SignalP"/>
    </source>
</evidence>
<sequence length="445" mass="49893">MKSKTFLPSLIPAALALLVCAYMPVSSQAQLISTDSYEVGVAPDVWFNSVDGVIVGLRFRGEDPRTFLDGPHRINAGVWLGTRIPDTPVSYMFNYAHPVERISSPQNEGAIHLRSSIRTGVHRHEAGLSKRWQPGFDEYETFELEGFAGLYYRFDHDYLLYEELWQESPVLYFRTNAKKRDRNLLGRWTASLTATAGLPADTDDPFINFAYESGGHPEALGTEGLFGQAQLELLQHISMPAGFSVRTRLFGGFSSDAVPPELRYSVSEAASFDQLRSPLTRAKGTIPVDWVRSGWVHVAGGPALRGYTMQTTDSREAGVMGWVQHAIAMNLDFYYPNPINTYFAKIPYLGDVLRLESYLFTDAGLMYQSDAENALTGDAGKPEWQQLLLNTGAGFMLSFNIPDYLGRDRGFFIRYEIPFWVSEVPGDEDNFDIRHVLGVGSQFRF</sequence>
<feature type="signal peptide" evidence="1">
    <location>
        <begin position="1"/>
        <end position="29"/>
    </location>
</feature>
<gene>
    <name evidence="2" type="ORF">NATSA_13535</name>
</gene>
<organism evidence="2 3">
    <name type="scientific">Natronogracilivirga saccharolytica</name>
    <dbReference type="NCBI Taxonomy" id="2812953"/>
    <lineage>
        <taxon>Bacteria</taxon>
        <taxon>Pseudomonadati</taxon>
        <taxon>Balneolota</taxon>
        <taxon>Balneolia</taxon>
        <taxon>Balneolales</taxon>
        <taxon>Cyclonatronaceae</taxon>
        <taxon>Natronogracilivirga</taxon>
    </lineage>
</organism>
<evidence type="ECO:0000313" key="2">
    <source>
        <dbReference type="EMBL" id="MBP3193693.1"/>
    </source>
</evidence>
<evidence type="ECO:0000313" key="3">
    <source>
        <dbReference type="Proteomes" id="UP000673975"/>
    </source>
</evidence>
<name>A0A8J7S845_9BACT</name>